<evidence type="ECO:0008006" key="4">
    <source>
        <dbReference type="Google" id="ProtNLM"/>
    </source>
</evidence>
<accession>A0A8H3EC62</accession>
<proteinExistence type="predicted"/>
<dbReference type="Proteomes" id="UP000664521">
    <property type="component" value="Unassembled WGS sequence"/>
</dbReference>
<evidence type="ECO:0000313" key="2">
    <source>
        <dbReference type="EMBL" id="CAF9902925.1"/>
    </source>
</evidence>
<evidence type="ECO:0000256" key="1">
    <source>
        <dbReference type="SAM" id="MobiDB-lite"/>
    </source>
</evidence>
<organism evidence="2 3">
    <name type="scientific">Heterodermia speciosa</name>
    <dbReference type="NCBI Taxonomy" id="116794"/>
    <lineage>
        <taxon>Eukaryota</taxon>
        <taxon>Fungi</taxon>
        <taxon>Dikarya</taxon>
        <taxon>Ascomycota</taxon>
        <taxon>Pezizomycotina</taxon>
        <taxon>Lecanoromycetes</taxon>
        <taxon>OSLEUM clade</taxon>
        <taxon>Lecanoromycetidae</taxon>
        <taxon>Caliciales</taxon>
        <taxon>Physciaceae</taxon>
        <taxon>Heterodermia</taxon>
    </lineage>
</organism>
<keyword evidence="3" id="KW-1185">Reference proteome</keyword>
<feature type="region of interest" description="Disordered" evidence="1">
    <location>
        <begin position="53"/>
        <end position="93"/>
    </location>
</feature>
<gene>
    <name evidence="2" type="ORF">HETSPECPRED_000058</name>
</gene>
<sequence length="316" mass="36781">MPSRRKKLKVKKPFSKVRGLFQQACGVVLALRVAKRYLSFMFTAINLLYSPGSKQKQKKMKMKPQLQASKMPSQPKKKKMPSPQRKKKTKLGTSRLERLLPELHRMILQLLPPEDHFCLRMTSHTLYTQLPPLPPLTRLETRDVQRIFESRRPGCKLLSLVCTDCVTLKAPGEFADAQRYQPRAPHCYFKTRHCIACALDKIWFGKMDFNHNGVASFGCFGCKKGLPLDDEVRLARETVKKRLPGGRKRLSVIKRFCQRCYWWPDHPMPAEQWMAVQNGKSTQTVSLEKVEYLRQYQLELEELAKPIKPRKKTSRK</sequence>
<name>A0A8H3EC62_9LECA</name>
<comment type="caution">
    <text evidence="2">The sequence shown here is derived from an EMBL/GenBank/DDBJ whole genome shotgun (WGS) entry which is preliminary data.</text>
</comment>
<evidence type="ECO:0000313" key="3">
    <source>
        <dbReference type="Proteomes" id="UP000664521"/>
    </source>
</evidence>
<reference evidence="2" key="1">
    <citation type="submission" date="2021-03" db="EMBL/GenBank/DDBJ databases">
        <authorList>
            <person name="Tagirdzhanova G."/>
        </authorList>
    </citation>
    <scope>NUCLEOTIDE SEQUENCE</scope>
</reference>
<feature type="compositionally biased region" description="Basic residues" evidence="1">
    <location>
        <begin position="75"/>
        <end position="90"/>
    </location>
</feature>
<protein>
    <recommendedName>
        <fullName evidence="4">F-box domain-containing protein</fullName>
    </recommendedName>
</protein>
<dbReference type="AlphaFoldDB" id="A0A8H3EC62"/>
<dbReference type="EMBL" id="CAJPDS010000001">
    <property type="protein sequence ID" value="CAF9902925.1"/>
    <property type="molecule type" value="Genomic_DNA"/>
</dbReference>